<dbReference type="EnsemblPlants" id="Bo2g135960.1">
    <property type="protein sequence ID" value="Bo2g135960.1"/>
    <property type="gene ID" value="Bo2g135960"/>
</dbReference>
<sequence length="230" mass="26689">MLSMSKQAFTPHLIQGIDVSRYYLEVLIQSHTRVEKLQVVLEPYTKNVRHGYKMFVESTKVYHQQAQEILKNNEITKPVATMDLALGWGQSFDWFPSHIHHQIAFCRLQVPKLRTSDVIGKYKYSVSRHQPHQDNFQRRCPDNSLIAIYSPSRKVHNLLLLWHNPGHLYSVILDCRLQNICFSSCFMLSIDAARTESSSTHYGHIIIFEALDAAKLEQRLQTNTEVLILV</sequence>
<evidence type="ECO:0000313" key="1">
    <source>
        <dbReference type="EnsemblPlants" id="Bo2g135960.1"/>
    </source>
</evidence>
<reference evidence="1" key="2">
    <citation type="submission" date="2015-03" db="UniProtKB">
        <authorList>
            <consortium name="EnsemblPlants"/>
        </authorList>
    </citation>
    <scope>IDENTIFICATION</scope>
</reference>
<protein>
    <submittedName>
        <fullName evidence="1">Uncharacterized protein</fullName>
    </submittedName>
</protein>
<dbReference type="STRING" id="109376.A0A0D3AVE7"/>
<evidence type="ECO:0000313" key="2">
    <source>
        <dbReference type="Proteomes" id="UP000032141"/>
    </source>
</evidence>
<reference evidence="1 2" key="1">
    <citation type="journal article" date="2014" name="Genome Biol.">
        <title>Transcriptome and methylome profiling reveals relics of genome dominance in the mesopolyploid Brassica oleracea.</title>
        <authorList>
            <person name="Parkin I.A."/>
            <person name="Koh C."/>
            <person name="Tang H."/>
            <person name="Robinson S.J."/>
            <person name="Kagale S."/>
            <person name="Clarke W.E."/>
            <person name="Town C.D."/>
            <person name="Nixon J."/>
            <person name="Krishnakumar V."/>
            <person name="Bidwell S.L."/>
            <person name="Denoeud F."/>
            <person name="Belcram H."/>
            <person name="Links M.G."/>
            <person name="Just J."/>
            <person name="Clarke C."/>
            <person name="Bender T."/>
            <person name="Huebert T."/>
            <person name="Mason A.S."/>
            <person name="Pires J.C."/>
            <person name="Barker G."/>
            <person name="Moore J."/>
            <person name="Walley P.G."/>
            <person name="Manoli S."/>
            <person name="Batley J."/>
            <person name="Edwards D."/>
            <person name="Nelson M.N."/>
            <person name="Wang X."/>
            <person name="Paterson A.H."/>
            <person name="King G."/>
            <person name="Bancroft I."/>
            <person name="Chalhoub B."/>
            <person name="Sharpe A.G."/>
        </authorList>
    </citation>
    <scope>NUCLEOTIDE SEQUENCE</scope>
    <source>
        <strain evidence="1 2">cv. TO1000</strain>
    </source>
</reference>
<dbReference type="Gramene" id="Bo2g135960.1">
    <property type="protein sequence ID" value="Bo2g135960.1"/>
    <property type="gene ID" value="Bo2g135960"/>
</dbReference>
<organism evidence="1 2">
    <name type="scientific">Brassica oleracea var. oleracea</name>
    <dbReference type="NCBI Taxonomy" id="109376"/>
    <lineage>
        <taxon>Eukaryota</taxon>
        <taxon>Viridiplantae</taxon>
        <taxon>Streptophyta</taxon>
        <taxon>Embryophyta</taxon>
        <taxon>Tracheophyta</taxon>
        <taxon>Spermatophyta</taxon>
        <taxon>Magnoliopsida</taxon>
        <taxon>eudicotyledons</taxon>
        <taxon>Gunneridae</taxon>
        <taxon>Pentapetalae</taxon>
        <taxon>rosids</taxon>
        <taxon>malvids</taxon>
        <taxon>Brassicales</taxon>
        <taxon>Brassicaceae</taxon>
        <taxon>Brassiceae</taxon>
        <taxon>Brassica</taxon>
    </lineage>
</organism>
<name>A0A0D3AVE7_BRAOL</name>
<accession>A0A0D3AVE7</accession>
<dbReference type="AlphaFoldDB" id="A0A0D3AVE7"/>
<proteinExistence type="predicted"/>
<dbReference type="HOGENOM" id="CLU_1206262_0_0_1"/>
<keyword evidence="2" id="KW-1185">Reference proteome</keyword>
<dbReference type="Proteomes" id="UP000032141">
    <property type="component" value="Chromosome C2"/>
</dbReference>